<feature type="transmembrane region" description="Helical" evidence="8">
    <location>
        <begin position="436"/>
        <end position="462"/>
    </location>
</feature>
<evidence type="ECO:0000256" key="5">
    <source>
        <dbReference type="ARBA" id="ARBA00023136"/>
    </source>
</evidence>
<comment type="similarity">
    <text evidence="2">Belongs to the TMEM161 family.</text>
</comment>
<evidence type="ECO:0000256" key="8">
    <source>
        <dbReference type="SAM" id="Phobius"/>
    </source>
</evidence>
<organism evidence="9 10">
    <name type="scientific">Paragonimus westermani</name>
    <dbReference type="NCBI Taxonomy" id="34504"/>
    <lineage>
        <taxon>Eukaryota</taxon>
        <taxon>Metazoa</taxon>
        <taxon>Spiralia</taxon>
        <taxon>Lophotrochozoa</taxon>
        <taxon>Platyhelminthes</taxon>
        <taxon>Trematoda</taxon>
        <taxon>Digenea</taxon>
        <taxon>Plagiorchiida</taxon>
        <taxon>Troglotremata</taxon>
        <taxon>Troglotrematidae</taxon>
        <taxon>Paragonimus</taxon>
    </lineage>
</organism>
<evidence type="ECO:0000313" key="10">
    <source>
        <dbReference type="Proteomes" id="UP000699462"/>
    </source>
</evidence>
<evidence type="ECO:0000256" key="7">
    <source>
        <dbReference type="SAM" id="MobiDB-lite"/>
    </source>
</evidence>
<dbReference type="GO" id="GO:0016020">
    <property type="term" value="C:membrane"/>
    <property type="evidence" value="ECO:0007669"/>
    <property type="project" value="UniProtKB-SubCell"/>
</dbReference>
<comment type="subcellular location">
    <subcellularLocation>
        <location evidence="1">Membrane</location>
        <topology evidence="1">Multi-pass membrane protein</topology>
    </subcellularLocation>
</comment>
<dbReference type="InterPro" id="IPR019395">
    <property type="entry name" value="Transmembrane_161A/B"/>
</dbReference>
<proteinExistence type="inferred from homology"/>
<keyword evidence="10" id="KW-1185">Reference proteome</keyword>
<feature type="region of interest" description="Disordered" evidence="7">
    <location>
        <begin position="198"/>
        <end position="218"/>
    </location>
</feature>
<dbReference type="OrthoDB" id="784140at2759"/>
<keyword evidence="3 8" id="KW-0812">Transmembrane</keyword>
<keyword evidence="5 8" id="KW-0472">Membrane</keyword>
<dbReference type="AlphaFoldDB" id="A0A8T0DFV2"/>
<evidence type="ECO:0000256" key="4">
    <source>
        <dbReference type="ARBA" id="ARBA00022989"/>
    </source>
</evidence>
<feature type="transmembrane region" description="Helical" evidence="8">
    <location>
        <begin position="323"/>
        <end position="340"/>
    </location>
</feature>
<dbReference type="PANTHER" id="PTHR13624:SF6">
    <property type="entry name" value="EMEI"/>
    <property type="match status" value="1"/>
</dbReference>
<feature type="transmembrane region" description="Helical" evidence="8">
    <location>
        <begin position="384"/>
        <end position="404"/>
    </location>
</feature>
<protein>
    <recommendedName>
        <fullName evidence="11">Transmembrane protein 161B</fullName>
    </recommendedName>
</protein>
<keyword evidence="6" id="KW-0325">Glycoprotein</keyword>
<feature type="transmembrane region" description="Helical" evidence="8">
    <location>
        <begin position="276"/>
        <end position="302"/>
    </location>
</feature>
<gene>
    <name evidence="9" type="ORF">P879_08725</name>
</gene>
<dbReference type="Proteomes" id="UP000699462">
    <property type="component" value="Unassembled WGS sequence"/>
</dbReference>
<sequence>MAVLGFQLVTTLIGASILSKIVTYFTFTRLVYNGLSRFLVPSDELLLEAAGNLRIKNKGRRRRPDAISEPNGHGPSTDVFYFPRTVSIQLQTSPISYCDVGTLPLYSNCQWLLDFTVCALGIYCVTEIVQSCYVPWFGQPLFSQPADKPKSSFLPSVMSVSTRLNLSLVWLSLAVWFTLRTLLSVTSIYFRSSAADVAKSDTYPPPTSSTTSTTTGASTAARSSTNEWFLILSAGFLSLIMTGFFLALDGRCFEFNLQAAYTNLTWTLAGSSGTPLISWGAFHAILCGTCALVGALLVYPGMKFGRIYIDAVSKRPVVIYKRLLFHLAFIAPLLPILLWMKPVTDHLLRALVALSFHPVVSNQPTLFVIITMAVELFGKHLNTLRLLSCLGVVLSRIVITRWYLQAYLHSAQDKLDQFNREPGQTSNKEVQRLVASIFYCINLVALQWIAPTILLLATVCLYKNIANLSWLPVDPPRGHSAVEPGDVSLAILVDNGSSTLPDFTSVVMGSTLSWAETLSQVRLAFHRFTGAVSLRGMVVSRGVFSFIIWWYLVALQSVSLLGLAYHRFAST</sequence>
<accession>A0A8T0DFV2</accession>
<feature type="transmembrane region" description="Helical" evidence="8">
    <location>
        <begin position="228"/>
        <end position="248"/>
    </location>
</feature>
<feature type="transmembrane region" description="Helical" evidence="8">
    <location>
        <begin position="168"/>
        <end position="190"/>
    </location>
</feature>
<dbReference type="EMBL" id="JTDF01006076">
    <property type="protein sequence ID" value="KAF8565808.1"/>
    <property type="molecule type" value="Genomic_DNA"/>
</dbReference>
<reference evidence="9 10" key="1">
    <citation type="submission" date="2019-07" db="EMBL/GenBank/DDBJ databases">
        <title>Annotation for the trematode Paragonimus westermani.</title>
        <authorList>
            <person name="Choi Y.-J."/>
        </authorList>
    </citation>
    <scope>NUCLEOTIDE SEQUENCE [LARGE SCALE GENOMIC DNA]</scope>
    <source>
        <strain evidence="9">180907_Pwestermani</strain>
    </source>
</reference>
<feature type="transmembrane region" description="Helical" evidence="8">
    <location>
        <begin position="360"/>
        <end position="377"/>
    </location>
</feature>
<evidence type="ECO:0000313" key="9">
    <source>
        <dbReference type="EMBL" id="KAF8565808.1"/>
    </source>
</evidence>
<comment type="caution">
    <text evidence="9">The sequence shown here is derived from an EMBL/GenBank/DDBJ whole genome shotgun (WGS) entry which is preliminary data.</text>
</comment>
<feature type="compositionally biased region" description="Low complexity" evidence="7">
    <location>
        <begin position="208"/>
        <end position="218"/>
    </location>
</feature>
<name>A0A8T0DFV2_9TREM</name>
<evidence type="ECO:0000256" key="6">
    <source>
        <dbReference type="ARBA" id="ARBA00023180"/>
    </source>
</evidence>
<feature type="transmembrane region" description="Helical" evidence="8">
    <location>
        <begin position="543"/>
        <end position="565"/>
    </location>
</feature>
<dbReference type="Pfam" id="PF10268">
    <property type="entry name" value="Tmemb_161AB"/>
    <property type="match status" value="3"/>
</dbReference>
<evidence type="ECO:0008006" key="11">
    <source>
        <dbReference type="Google" id="ProtNLM"/>
    </source>
</evidence>
<keyword evidence="4 8" id="KW-1133">Transmembrane helix</keyword>
<evidence type="ECO:0000256" key="2">
    <source>
        <dbReference type="ARBA" id="ARBA00009706"/>
    </source>
</evidence>
<evidence type="ECO:0000256" key="3">
    <source>
        <dbReference type="ARBA" id="ARBA00022692"/>
    </source>
</evidence>
<evidence type="ECO:0000256" key="1">
    <source>
        <dbReference type="ARBA" id="ARBA00004141"/>
    </source>
</evidence>
<dbReference type="PANTHER" id="PTHR13624">
    <property type="entry name" value="RE42071P"/>
    <property type="match status" value="1"/>
</dbReference>